<reference evidence="2 3" key="1">
    <citation type="submission" date="2022-11" db="EMBL/GenBank/DDBJ databases">
        <title>Whole genome sequence of Eschrichtius robustus ER-17-0199.</title>
        <authorList>
            <person name="Bruniche-Olsen A."/>
            <person name="Black A.N."/>
            <person name="Fields C.J."/>
            <person name="Walden K."/>
            <person name="Dewoody J.A."/>
        </authorList>
    </citation>
    <scope>NUCLEOTIDE SEQUENCE [LARGE SCALE GENOMIC DNA]</scope>
    <source>
        <strain evidence="2">ER-17-0199</strain>
        <tissue evidence="2">Blubber</tissue>
    </source>
</reference>
<keyword evidence="3" id="KW-1185">Reference proteome</keyword>
<evidence type="ECO:0000313" key="3">
    <source>
        <dbReference type="Proteomes" id="UP001159641"/>
    </source>
</evidence>
<feature type="compositionally biased region" description="Basic and acidic residues" evidence="1">
    <location>
        <begin position="12"/>
        <end position="21"/>
    </location>
</feature>
<dbReference type="EMBL" id="JAIQCJ010001565">
    <property type="protein sequence ID" value="KAJ8788710.1"/>
    <property type="molecule type" value="Genomic_DNA"/>
</dbReference>
<evidence type="ECO:0000256" key="1">
    <source>
        <dbReference type="SAM" id="MobiDB-lite"/>
    </source>
</evidence>
<dbReference type="AlphaFoldDB" id="A0AB34HCN7"/>
<sequence>MVLVSHPPPQEPGDKEEKERSATAAGITWAQPFASEPVSTEYSDWSSCSPRKMICARDWLAPLRKSCGEVELVARRLRGSRLEPGSV</sequence>
<feature type="compositionally biased region" description="Pro residues" evidence="1">
    <location>
        <begin position="1"/>
        <end position="11"/>
    </location>
</feature>
<evidence type="ECO:0000313" key="2">
    <source>
        <dbReference type="EMBL" id="KAJ8788710.1"/>
    </source>
</evidence>
<feature type="region of interest" description="Disordered" evidence="1">
    <location>
        <begin position="1"/>
        <end position="21"/>
    </location>
</feature>
<comment type="caution">
    <text evidence="2">The sequence shown here is derived from an EMBL/GenBank/DDBJ whole genome shotgun (WGS) entry which is preliminary data.</text>
</comment>
<name>A0AB34HCN7_ESCRO</name>
<organism evidence="2 3">
    <name type="scientific">Eschrichtius robustus</name>
    <name type="common">California gray whale</name>
    <name type="synonym">Eschrichtius gibbosus</name>
    <dbReference type="NCBI Taxonomy" id="9764"/>
    <lineage>
        <taxon>Eukaryota</taxon>
        <taxon>Metazoa</taxon>
        <taxon>Chordata</taxon>
        <taxon>Craniata</taxon>
        <taxon>Vertebrata</taxon>
        <taxon>Euteleostomi</taxon>
        <taxon>Mammalia</taxon>
        <taxon>Eutheria</taxon>
        <taxon>Laurasiatheria</taxon>
        <taxon>Artiodactyla</taxon>
        <taxon>Whippomorpha</taxon>
        <taxon>Cetacea</taxon>
        <taxon>Mysticeti</taxon>
        <taxon>Eschrichtiidae</taxon>
        <taxon>Eschrichtius</taxon>
    </lineage>
</organism>
<protein>
    <submittedName>
        <fullName evidence="2">Uncharacterized protein</fullName>
    </submittedName>
</protein>
<accession>A0AB34HCN7</accession>
<dbReference type="Proteomes" id="UP001159641">
    <property type="component" value="Unassembled WGS sequence"/>
</dbReference>
<gene>
    <name evidence="2" type="ORF">J1605_022455</name>
</gene>
<proteinExistence type="predicted"/>